<protein>
    <submittedName>
        <fullName evidence="1 3">Uncharacterized protein</fullName>
    </submittedName>
</protein>
<gene>
    <name evidence="1" type="ORF">BTMF_LOCUS5790</name>
</gene>
<evidence type="ECO:0000313" key="1">
    <source>
        <dbReference type="EMBL" id="VDO20082.1"/>
    </source>
</evidence>
<dbReference type="EMBL" id="UZAG01015424">
    <property type="protein sequence ID" value="VDO20082.1"/>
    <property type="molecule type" value="Genomic_DNA"/>
</dbReference>
<organism evidence="3">
    <name type="scientific">Brugia timori</name>
    <dbReference type="NCBI Taxonomy" id="42155"/>
    <lineage>
        <taxon>Eukaryota</taxon>
        <taxon>Metazoa</taxon>
        <taxon>Ecdysozoa</taxon>
        <taxon>Nematoda</taxon>
        <taxon>Chromadorea</taxon>
        <taxon>Rhabditida</taxon>
        <taxon>Spirurina</taxon>
        <taxon>Spiruromorpha</taxon>
        <taxon>Filarioidea</taxon>
        <taxon>Onchocercidae</taxon>
        <taxon>Brugia</taxon>
    </lineage>
</organism>
<reference evidence="1 2" key="2">
    <citation type="submission" date="2018-11" db="EMBL/GenBank/DDBJ databases">
        <authorList>
            <consortium name="Pathogen Informatics"/>
        </authorList>
    </citation>
    <scope>NUCLEOTIDE SEQUENCE [LARGE SCALE GENOMIC DNA]</scope>
</reference>
<evidence type="ECO:0000313" key="3">
    <source>
        <dbReference type="WBParaSite" id="BTMF_0000760001-mRNA-1"/>
    </source>
</evidence>
<evidence type="ECO:0000313" key="2">
    <source>
        <dbReference type="Proteomes" id="UP000280834"/>
    </source>
</evidence>
<keyword evidence="2" id="KW-1185">Reference proteome</keyword>
<accession>A0A0R3QJF5</accession>
<dbReference type="Proteomes" id="UP000280834">
    <property type="component" value="Unassembled WGS sequence"/>
</dbReference>
<reference evidence="3" key="1">
    <citation type="submission" date="2017-02" db="UniProtKB">
        <authorList>
            <consortium name="WormBaseParasite"/>
        </authorList>
    </citation>
    <scope>IDENTIFICATION</scope>
</reference>
<proteinExistence type="predicted"/>
<dbReference type="AlphaFoldDB" id="A0A0R3QJF5"/>
<dbReference type="WBParaSite" id="BTMF_0000760001-mRNA-1">
    <property type="protein sequence ID" value="BTMF_0000760001-mRNA-1"/>
    <property type="gene ID" value="BTMF_0000760001"/>
</dbReference>
<name>A0A0R3QJF5_9BILA</name>
<sequence>MYLYFFKFFQKGFDALRIRVIQNCSFFKVDIRTM</sequence>